<dbReference type="Proteomes" id="UP000052943">
    <property type="component" value="Unassembled WGS sequence"/>
</dbReference>
<evidence type="ECO:0000313" key="2">
    <source>
        <dbReference type="Proteomes" id="UP000052943"/>
    </source>
</evidence>
<dbReference type="OrthoDB" id="273345at2759"/>
<accession>A0A0W8D969</accession>
<dbReference type="AlphaFoldDB" id="A0A0W8D969"/>
<reference evidence="1 2" key="1">
    <citation type="submission" date="2015-11" db="EMBL/GenBank/DDBJ databases">
        <title>Genomes and virulence difference between two physiological races of Phytophthora nicotianae.</title>
        <authorList>
            <person name="Liu H."/>
            <person name="Ma X."/>
            <person name="Yu H."/>
            <person name="Fang D."/>
            <person name="Li Y."/>
            <person name="Wang X."/>
            <person name="Wang W."/>
            <person name="Dong Y."/>
            <person name="Xiao B."/>
        </authorList>
    </citation>
    <scope>NUCLEOTIDE SEQUENCE [LARGE SCALE GENOMIC DNA]</scope>
    <source>
        <strain evidence="2">race 0</strain>
    </source>
</reference>
<dbReference type="EMBL" id="LNFO01001294">
    <property type="protein sequence ID" value="KUF92937.1"/>
    <property type="molecule type" value="Genomic_DNA"/>
</dbReference>
<sequence length="56" mass="6235">MAKSHGDKKKRRRNDKGGKNLVATCYDSKLDLKEKYSNALLNCDALETAGTGRNIH</sequence>
<organism evidence="1 2">
    <name type="scientific">Phytophthora nicotianae</name>
    <name type="common">Potato buckeye rot agent</name>
    <name type="synonym">Phytophthora parasitica</name>
    <dbReference type="NCBI Taxonomy" id="4792"/>
    <lineage>
        <taxon>Eukaryota</taxon>
        <taxon>Sar</taxon>
        <taxon>Stramenopiles</taxon>
        <taxon>Oomycota</taxon>
        <taxon>Peronosporomycetes</taxon>
        <taxon>Peronosporales</taxon>
        <taxon>Peronosporaceae</taxon>
        <taxon>Phytophthora</taxon>
    </lineage>
</organism>
<dbReference type="STRING" id="4790.A0A0W8D969"/>
<comment type="caution">
    <text evidence="1">The sequence shown here is derived from an EMBL/GenBank/DDBJ whole genome shotgun (WGS) entry which is preliminary data.</text>
</comment>
<proteinExistence type="predicted"/>
<gene>
    <name evidence="1" type="ORF">AM587_10000015</name>
</gene>
<protein>
    <submittedName>
        <fullName evidence="1">Uncharacterized protein</fullName>
    </submittedName>
</protein>
<name>A0A0W8D969_PHYNI</name>
<evidence type="ECO:0000313" key="1">
    <source>
        <dbReference type="EMBL" id="KUF92937.1"/>
    </source>
</evidence>